<sequence>MLSRGNMEEEFQNIGWHVAFSAGNISLLLISVCLGGTGIWIESFPEEEKISSILYGLSLFNVIISFIGLFIISQISGILMRRARNRGSVDTIMKIVSTN</sequence>
<comment type="caution">
    <text evidence="2">The sequence shown here is derived from an EMBL/GenBank/DDBJ whole genome shotgun (WGS) entry which is preliminary data.</text>
</comment>
<evidence type="ECO:0000313" key="3">
    <source>
        <dbReference type="Proteomes" id="UP001516464"/>
    </source>
</evidence>
<protein>
    <submittedName>
        <fullName evidence="2">Uncharacterized protein</fullName>
    </submittedName>
</protein>
<dbReference type="Proteomes" id="UP001516464">
    <property type="component" value="Unassembled WGS sequence"/>
</dbReference>
<keyword evidence="1" id="KW-1133">Transmembrane helix</keyword>
<keyword evidence="1" id="KW-0812">Transmembrane</keyword>
<keyword evidence="3" id="KW-1185">Reference proteome</keyword>
<keyword evidence="1" id="KW-0472">Membrane</keyword>
<reference evidence="2 3" key="1">
    <citation type="submission" date="2019-01" db="EMBL/GenBank/DDBJ databases">
        <title>Genomes sequencing and comparative genomics of infectious freshwater microsporidia, Cucumispora dikerogammari and Thelohania contejeani.</title>
        <authorList>
            <person name="Cormier A."/>
            <person name="Giraud I."/>
            <person name="Wattier R."/>
            <person name="Teixeira M."/>
            <person name="Grandjean F."/>
            <person name="Rigaud T."/>
            <person name="Cordaux R."/>
        </authorList>
    </citation>
    <scope>NUCLEOTIDE SEQUENCE [LARGE SCALE GENOMIC DNA]</scope>
    <source>
        <strain evidence="2">T1</strain>
        <tissue evidence="2">Spores</tissue>
    </source>
</reference>
<feature type="transmembrane region" description="Helical" evidence="1">
    <location>
        <begin position="53"/>
        <end position="72"/>
    </location>
</feature>
<organism evidence="2 3">
    <name type="scientific">Astathelohania contejeani</name>
    <dbReference type="NCBI Taxonomy" id="164912"/>
    <lineage>
        <taxon>Eukaryota</taxon>
        <taxon>Fungi</taxon>
        <taxon>Fungi incertae sedis</taxon>
        <taxon>Microsporidia</taxon>
        <taxon>Astathelohaniidae</taxon>
        <taxon>Astathelohania</taxon>
    </lineage>
</organism>
<dbReference type="EMBL" id="SBIQ01000173">
    <property type="protein sequence ID" value="KAF7682833.1"/>
    <property type="molecule type" value="Genomic_DNA"/>
</dbReference>
<feature type="transmembrane region" description="Helical" evidence="1">
    <location>
        <begin position="21"/>
        <end position="41"/>
    </location>
</feature>
<accession>A0ABQ7HXD3</accession>
<evidence type="ECO:0000313" key="2">
    <source>
        <dbReference type="EMBL" id="KAF7682833.1"/>
    </source>
</evidence>
<gene>
    <name evidence="2" type="ORF">TCON_1955</name>
</gene>
<proteinExistence type="predicted"/>
<name>A0ABQ7HXD3_9MICR</name>
<evidence type="ECO:0000256" key="1">
    <source>
        <dbReference type="SAM" id="Phobius"/>
    </source>
</evidence>